<name>A0ABD3DY73_9LAMI</name>
<feature type="compositionally biased region" description="Polar residues" evidence="1">
    <location>
        <begin position="1"/>
        <end position="21"/>
    </location>
</feature>
<dbReference type="EMBL" id="JAVIJP010000009">
    <property type="protein sequence ID" value="KAL3647203.1"/>
    <property type="molecule type" value="Genomic_DNA"/>
</dbReference>
<accession>A0ABD3DY73</accession>
<protein>
    <submittedName>
        <fullName evidence="2">Uncharacterized protein</fullName>
    </submittedName>
</protein>
<evidence type="ECO:0000313" key="3">
    <source>
        <dbReference type="Proteomes" id="UP001632038"/>
    </source>
</evidence>
<proteinExistence type="predicted"/>
<reference evidence="3" key="1">
    <citation type="journal article" date="2024" name="IScience">
        <title>Strigolactones Initiate the Formation of Haustorium-like Structures in Castilleja.</title>
        <authorList>
            <person name="Buerger M."/>
            <person name="Peterson D."/>
            <person name="Chory J."/>
        </authorList>
    </citation>
    <scope>NUCLEOTIDE SEQUENCE [LARGE SCALE GENOMIC DNA]</scope>
</reference>
<sequence length="35" mass="3912">MMTAKTKISTWTPDGPSSTQKCTDDEVELVHCWGQ</sequence>
<evidence type="ECO:0000256" key="1">
    <source>
        <dbReference type="SAM" id="MobiDB-lite"/>
    </source>
</evidence>
<gene>
    <name evidence="2" type="ORF">CASFOL_008171</name>
</gene>
<organism evidence="2 3">
    <name type="scientific">Castilleja foliolosa</name>
    <dbReference type="NCBI Taxonomy" id="1961234"/>
    <lineage>
        <taxon>Eukaryota</taxon>
        <taxon>Viridiplantae</taxon>
        <taxon>Streptophyta</taxon>
        <taxon>Embryophyta</taxon>
        <taxon>Tracheophyta</taxon>
        <taxon>Spermatophyta</taxon>
        <taxon>Magnoliopsida</taxon>
        <taxon>eudicotyledons</taxon>
        <taxon>Gunneridae</taxon>
        <taxon>Pentapetalae</taxon>
        <taxon>asterids</taxon>
        <taxon>lamiids</taxon>
        <taxon>Lamiales</taxon>
        <taxon>Orobanchaceae</taxon>
        <taxon>Pedicularideae</taxon>
        <taxon>Castillejinae</taxon>
        <taxon>Castilleja</taxon>
    </lineage>
</organism>
<dbReference type="Proteomes" id="UP001632038">
    <property type="component" value="Unassembled WGS sequence"/>
</dbReference>
<keyword evidence="3" id="KW-1185">Reference proteome</keyword>
<evidence type="ECO:0000313" key="2">
    <source>
        <dbReference type="EMBL" id="KAL3647203.1"/>
    </source>
</evidence>
<dbReference type="AlphaFoldDB" id="A0ABD3DY73"/>
<comment type="caution">
    <text evidence="2">The sequence shown here is derived from an EMBL/GenBank/DDBJ whole genome shotgun (WGS) entry which is preliminary data.</text>
</comment>
<feature type="region of interest" description="Disordered" evidence="1">
    <location>
        <begin position="1"/>
        <end position="22"/>
    </location>
</feature>